<evidence type="ECO:0000313" key="3">
    <source>
        <dbReference type="Proteomes" id="UP000247810"/>
    </source>
</evidence>
<gene>
    <name evidence="2" type="ORF">BO71DRAFT_432631</name>
</gene>
<sequence length="71" mass="7265">MGDGGNGDGDGDGDGDVTGMDGDEEPPFFILLEHYSIHPTASATADAQPNFLLEASPFVPVSLILPNPPAP</sequence>
<accession>A0A319D3I7</accession>
<dbReference type="Proteomes" id="UP000247810">
    <property type="component" value="Unassembled WGS sequence"/>
</dbReference>
<organism evidence="2 3">
    <name type="scientific">Aspergillus ellipticus CBS 707.79</name>
    <dbReference type="NCBI Taxonomy" id="1448320"/>
    <lineage>
        <taxon>Eukaryota</taxon>
        <taxon>Fungi</taxon>
        <taxon>Dikarya</taxon>
        <taxon>Ascomycota</taxon>
        <taxon>Pezizomycotina</taxon>
        <taxon>Eurotiomycetes</taxon>
        <taxon>Eurotiomycetidae</taxon>
        <taxon>Eurotiales</taxon>
        <taxon>Aspergillaceae</taxon>
        <taxon>Aspergillus</taxon>
        <taxon>Aspergillus subgen. Circumdati</taxon>
    </lineage>
</organism>
<proteinExistence type="predicted"/>
<protein>
    <submittedName>
        <fullName evidence="2">Uncharacterized protein</fullName>
    </submittedName>
</protein>
<name>A0A319D3I7_9EURO</name>
<dbReference type="EMBL" id="KZ825938">
    <property type="protein sequence ID" value="PYH91661.1"/>
    <property type="molecule type" value="Genomic_DNA"/>
</dbReference>
<reference evidence="2 3" key="1">
    <citation type="submission" date="2018-02" db="EMBL/GenBank/DDBJ databases">
        <title>The genomes of Aspergillus section Nigri reveals drivers in fungal speciation.</title>
        <authorList>
            <consortium name="DOE Joint Genome Institute"/>
            <person name="Vesth T.C."/>
            <person name="Nybo J."/>
            <person name="Theobald S."/>
            <person name="Brandl J."/>
            <person name="Frisvad J.C."/>
            <person name="Nielsen K.F."/>
            <person name="Lyhne E.K."/>
            <person name="Kogle M.E."/>
            <person name="Kuo A."/>
            <person name="Riley R."/>
            <person name="Clum A."/>
            <person name="Nolan M."/>
            <person name="Lipzen A."/>
            <person name="Salamov A."/>
            <person name="Henrissat B."/>
            <person name="Wiebenga A."/>
            <person name="De vries R.P."/>
            <person name="Grigoriev I.V."/>
            <person name="Mortensen U.H."/>
            <person name="Andersen M.R."/>
            <person name="Baker S.E."/>
        </authorList>
    </citation>
    <scope>NUCLEOTIDE SEQUENCE [LARGE SCALE GENOMIC DNA]</scope>
    <source>
        <strain evidence="2 3">CBS 707.79</strain>
    </source>
</reference>
<dbReference type="AlphaFoldDB" id="A0A319D3I7"/>
<evidence type="ECO:0000313" key="2">
    <source>
        <dbReference type="EMBL" id="PYH91661.1"/>
    </source>
</evidence>
<feature type="region of interest" description="Disordered" evidence="1">
    <location>
        <begin position="1"/>
        <end position="25"/>
    </location>
</feature>
<keyword evidence="3" id="KW-1185">Reference proteome</keyword>
<dbReference type="VEuPathDB" id="FungiDB:BO71DRAFT_432631"/>
<evidence type="ECO:0000256" key="1">
    <source>
        <dbReference type="SAM" id="MobiDB-lite"/>
    </source>
</evidence>
<feature type="compositionally biased region" description="Acidic residues" evidence="1">
    <location>
        <begin position="9"/>
        <end position="25"/>
    </location>
</feature>